<keyword evidence="17" id="KW-0675">Receptor</keyword>
<comment type="similarity">
    <text evidence="11 12">Belongs to the TonB-dependent receptor family.</text>
</comment>
<evidence type="ECO:0000256" key="9">
    <source>
        <dbReference type="ARBA" id="ARBA00023136"/>
    </source>
</evidence>
<keyword evidence="9 11" id="KW-0472">Membrane</keyword>
<organism evidence="17 18">
    <name type="scientific">Sphingomonas corticis</name>
    <dbReference type="NCBI Taxonomy" id="2722791"/>
    <lineage>
        <taxon>Bacteria</taxon>
        <taxon>Pseudomonadati</taxon>
        <taxon>Pseudomonadota</taxon>
        <taxon>Alphaproteobacteria</taxon>
        <taxon>Sphingomonadales</taxon>
        <taxon>Sphingomonadaceae</taxon>
        <taxon>Sphingomonas</taxon>
    </lineage>
</organism>
<evidence type="ECO:0000256" key="3">
    <source>
        <dbReference type="ARBA" id="ARBA00022452"/>
    </source>
</evidence>
<feature type="domain" description="TonB-dependent receptor-like beta-barrel" evidence="15">
    <location>
        <begin position="347"/>
        <end position="962"/>
    </location>
</feature>
<dbReference type="InterPro" id="IPR000531">
    <property type="entry name" value="Beta-barrel_TonB"/>
</dbReference>
<evidence type="ECO:0000256" key="4">
    <source>
        <dbReference type="ARBA" id="ARBA00022496"/>
    </source>
</evidence>
<keyword evidence="10 11" id="KW-0998">Cell outer membrane</keyword>
<keyword evidence="14" id="KW-0732">Signal</keyword>
<evidence type="ECO:0000256" key="8">
    <source>
        <dbReference type="ARBA" id="ARBA00023077"/>
    </source>
</evidence>
<dbReference type="Pfam" id="PF07715">
    <property type="entry name" value="Plug"/>
    <property type="match status" value="1"/>
</dbReference>
<evidence type="ECO:0000256" key="12">
    <source>
        <dbReference type="RuleBase" id="RU003357"/>
    </source>
</evidence>
<proteinExistence type="inferred from homology"/>
<evidence type="ECO:0000256" key="7">
    <source>
        <dbReference type="ARBA" id="ARBA00023065"/>
    </source>
</evidence>
<evidence type="ECO:0000313" key="18">
    <source>
        <dbReference type="Proteomes" id="UP000732399"/>
    </source>
</evidence>
<evidence type="ECO:0000256" key="14">
    <source>
        <dbReference type="SAM" id="SignalP"/>
    </source>
</evidence>
<dbReference type="PANTHER" id="PTHR32552">
    <property type="entry name" value="FERRICHROME IRON RECEPTOR-RELATED"/>
    <property type="match status" value="1"/>
</dbReference>
<evidence type="ECO:0000259" key="15">
    <source>
        <dbReference type="Pfam" id="PF00593"/>
    </source>
</evidence>
<dbReference type="RefSeq" id="WP_168132680.1">
    <property type="nucleotide sequence ID" value="NZ_JAAVJH010000001.1"/>
</dbReference>
<feature type="signal peptide" evidence="14">
    <location>
        <begin position="1"/>
        <end position="22"/>
    </location>
</feature>
<reference evidence="17 18" key="1">
    <citation type="submission" date="2020-03" db="EMBL/GenBank/DDBJ databases">
        <authorList>
            <person name="Wang L."/>
            <person name="He N."/>
            <person name="Li Y."/>
            <person name="Fang Y."/>
            <person name="Zhang F."/>
        </authorList>
    </citation>
    <scope>NUCLEOTIDE SEQUENCE [LARGE SCALE GENOMIC DNA]</scope>
    <source>
        <strain evidence="17 18">36D10-4-7</strain>
    </source>
</reference>
<dbReference type="SUPFAM" id="SSF56935">
    <property type="entry name" value="Porins"/>
    <property type="match status" value="1"/>
</dbReference>
<evidence type="ECO:0000256" key="13">
    <source>
        <dbReference type="SAM" id="MobiDB-lite"/>
    </source>
</evidence>
<dbReference type="Proteomes" id="UP000732399">
    <property type="component" value="Unassembled WGS sequence"/>
</dbReference>
<evidence type="ECO:0000256" key="1">
    <source>
        <dbReference type="ARBA" id="ARBA00004571"/>
    </source>
</evidence>
<accession>A0ABX1CGN9</accession>
<keyword evidence="3 11" id="KW-1134">Transmembrane beta strand</keyword>
<keyword evidence="5 11" id="KW-0812">Transmembrane</keyword>
<dbReference type="EMBL" id="JAAVJH010000001">
    <property type="protein sequence ID" value="NJR77174.1"/>
    <property type="molecule type" value="Genomic_DNA"/>
</dbReference>
<keyword evidence="2 11" id="KW-0813">Transport</keyword>
<keyword evidence="6" id="KW-0408">Iron</keyword>
<dbReference type="InterPro" id="IPR036942">
    <property type="entry name" value="Beta-barrel_TonB_sf"/>
</dbReference>
<evidence type="ECO:0000256" key="6">
    <source>
        <dbReference type="ARBA" id="ARBA00023004"/>
    </source>
</evidence>
<dbReference type="PROSITE" id="PS52016">
    <property type="entry name" value="TONB_DEPENDENT_REC_3"/>
    <property type="match status" value="1"/>
</dbReference>
<evidence type="ECO:0000256" key="11">
    <source>
        <dbReference type="PROSITE-ProRule" id="PRU01360"/>
    </source>
</evidence>
<gene>
    <name evidence="17" type="ORF">HBH26_00910</name>
</gene>
<sequence length="1000" mass="107713">MRKMELLAASAIALVAAAPASAQTGATTSAENTAPTRGPGQEAPSSTTDTGPTYAGDIVITAQRQSQRLQDVPIAVSAFTAENLEKQQIVNPVALQQTLPNITFTKTNFTSSSFTIRGIGDLCTGVTCDSATAIHVNDMPLLGTRLFESEFFDLERVEVLRGPQGTLFGRNATSGVVNFITAKPDLSGIRAAGEFEYGNFDSKRVKGMLNLPITETLGVRVAGTYLKRDGFTFNEATGNRIDDRDLYAVRGTLSWEPTSDTRVDLIGYYFREKDRRSRIQKQLCKRDPTGILGCSPDQLAFETANANSTLASVLTSREFFTVGVSPAVAPFALGSVYQAQDQFFGATNPRDVRRVRIDYEPTYFAEEQQYTLKLFHDFGPVSFNFTGGYMESRVDSTSDYNLAIENSYAGNVGLNTLNAIGRPGLPGAAFNNVRQYLIPNGPSSLCQSTPSPTNTGVYGGNSVCAPTSLDYDRSVGRNRQYSAEAHIDSSFDGMFNFLIGGIYFDSKARDVDYYVTAFGLDYASGILGSAASGGTSFAASPYFRSASPEFRLKSYGIFGETYFEFNDALKLTLGLRYNNDDKSVSARTTLLTDNSVPSRTVLVPFGTTDANGTMNNGNFDYNSAVAGTQPFAEDSVSFQRLTGRAVVDYKITPDNLIYASYSRGYKSGGINPPLSPVFAVPTTFAPEKVDAFEIGSKNTFGNGQLRLNVTGFYYKYQGLQLSRIVARTSVNDNINANIYGVEAEAVVSPVPALLINMNFSYLKSKVSDDRFLANPRDPSGGRSDAVIIKDITNASNCAIVPTTAGNVVGVNTYVAAVNSGIGLRAPTAVPGTNTTGAFSVCSALAATAANPPAALRALFGVPAGALPFTVLGSGVEVNVRDNNLPNAPTYKWAVGAQYTIDMGSSGWNIVPRADINYTGNSWGTIFNRNPIDRIEGYEVVNAQIQLNAPDDRFYIRGFVRNLTQNDATTGMYVTDQSSGLFTNIFTIEPRTYGIAAGFKF</sequence>
<protein>
    <submittedName>
        <fullName evidence="17">TonB-dependent receptor</fullName>
    </submittedName>
</protein>
<dbReference type="InterPro" id="IPR039426">
    <property type="entry name" value="TonB-dep_rcpt-like"/>
</dbReference>
<dbReference type="Gene3D" id="2.40.170.20">
    <property type="entry name" value="TonB-dependent receptor, beta-barrel domain"/>
    <property type="match status" value="3"/>
</dbReference>
<dbReference type="Pfam" id="PF00593">
    <property type="entry name" value="TonB_dep_Rec_b-barrel"/>
    <property type="match status" value="1"/>
</dbReference>
<keyword evidence="4" id="KW-0410">Iron transport</keyword>
<name>A0ABX1CGN9_9SPHN</name>
<evidence type="ECO:0000259" key="16">
    <source>
        <dbReference type="Pfam" id="PF07715"/>
    </source>
</evidence>
<dbReference type="InterPro" id="IPR012910">
    <property type="entry name" value="Plug_dom"/>
</dbReference>
<evidence type="ECO:0000256" key="2">
    <source>
        <dbReference type="ARBA" id="ARBA00022448"/>
    </source>
</evidence>
<comment type="caution">
    <text evidence="17">The sequence shown here is derived from an EMBL/GenBank/DDBJ whole genome shotgun (WGS) entry which is preliminary data.</text>
</comment>
<comment type="subcellular location">
    <subcellularLocation>
        <location evidence="1 11">Cell outer membrane</location>
        <topology evidence="1 11">Multi-pass membrane protein</topology>
    </subcellularLocation>
</comment>
<keyword evidence="18" id="KW-1185">Reference proteome</keyword>
<feature type="region of interest" description="Disordered" evidence="13">
    <location>
        <begin position="23"/>
        <end position="54"/>
    </location>
</feature>
<feature type="domain" description="TonB-dependent receptor plug" evidence="16">
    <location>
        <begin position="69"/>
        <end position="176"/>
    </location>
</feature>
<feature type="chain" id="PRO_5046442996" evidence="14">
    <location>
        <begin position="23"/>
        <end position="1000"/>
    </location>
</feature>
<keyword evidence="7" id="KW-0406">Ion transport</keyword>
<keyword evidence="8 12" id="KW-0798">TonB box</keyword>
<evidence type="ECO:0000313" key="17">
    <source>
        <dbReference type="EMBL" id="NJR77174.1"/>
    </source>
</evidence>
<dbReference type="PANTHER" id="PTHR32552:SF81">
    <property type="entry name" value="TONB-DEPENDENT OUTER MEMBRANE RECEPTOR"/>
    <property type="match status" value="1"/>
</dbReference>
<evidence type="ECO:0000256" key="5">
    <source>
        <dbReference type="ARBA" id="ARBA00022692"/>
    </source>
</evidence>
<evidence type="ECO:0000256" key="10">
    <source>
        <dbReference type="ARBA" id="ARBA00023237"/>
    </source>
</evidence>